<accession>A0A420HK78</accession>
<gene>
    <name evidence="1" type="ORF">OnM2_071037</name>
</gene>
<evidence type="ECO:0000313" key="2">
    <source>
        <dbReference type="Proteomes" id="UP000286134"/>
    </source>
</evidence>
<protein>
    <submittedName>
        <fullName evidence="1">Uncharacterized protein</fullName>
    </submittedName>
</protein>
<sequence length="103" mass="11856">MKGVDLMVLASQYEALKHQATALEFSNESYRVLSYLSILNPLFVRYSPWHYLLFTCDFDIPVTVKIPVLTSNFQPSRFSILETAGPSFEIPSLLWEPVPVMIW</sequence>
<dbReference type="AlphaFoldDB" id="A0A420HK78"/>
<name>A0A420HK78_9PEZI</name>
<reference evidence="1 2" key="1">
    <citation type="journal article" date="2018" name="BMC Genomics">
        <title>Comparative genome analyses reveal sequence features reflecting distinct modes of host-adaptation between dicot and monocot powdery mildew.</title>
        <authorList>
            <person name="Wu Y."/>
            <person name="Ma X."/>
            <person name="Pan Z."/>
            <person name="Kale S.D."/>
            <person name="Song Y."/>
            <person name="King H."/>
            <person name="Zhang Q."/>
            <person name="Presley C."/>
            <person name="Deng X."/>
            <person name="Wei C.I."/>
            <person name="Xiao S."/>
        </authorList>
    </citation>
    <scope>NUCLEOTIDE SEQUENCE [LARGE SCALE GENOMIC DNA]</scope>
    <source>
        <strain evidence="1">UMSG2</strain>
    </source>
</reference>
<keyword evidence="2" id="KW-1185">Reference proteome</keyword>
<proteinExistence type="predicted"/>
<dbReference type="EMBL" id="MCFK01007176">
    <property type="protein sequence ID" value="RKF57824.1"/>
    <property type="molecule type" value="Genomic_DNA"/>
</dbReference>
<organism evidence="1 2">
    <name type="scientific">Erysiphe neolycopersici</name>
    <dbReference type="NCBI Taxonomy" id="212602"/>
    <lineage>
        <taxon>Eukaryota</taxon>
        <taxon>Fungi</taxon>
        <taxon>Dikarya</taxon>
        <taxon>Ascomycota</taxon>
        <taxon>Pezizomycotina</taxon>
        <taxon>Leotiomycetes</taxon>
        <taxon>Erysiphales</taxon>
        <taxon>Erysiphaceae</taxon>
        <taxon>Erysiphe</taxon>
    </lineage>
</organism>
<evidence type="ECO:0000313" key="1">
    <source>
        <dbReference type="EMBL" id="RKF57824.1"/>
    </source>
</evidence>
<dbReference type="Proteomes" id="UP000286134">
    <property type="component" value="Unassembled WGS sequence"/>
</dbReference>
<comment type="caution">
    <text evidence="1">The sequence shown here is derived from an EMBL/GenBank/DDBJ whole genome shotgun (WGS) entry which is preliminary data.</text>
</comment>